<reference evidence="9 10" key="1">
    <citation type="submission" date="2018-06" db="EMBL/GenBank/DDBJ databases">
        <authorList>
            <consortium name="Pathogen Informatics"/>
            <person name="Doyle S."/>
        </authorList>
    </citation>
    <scope>NUCLEOTIDE SEQUENCE [LARGE SCALE GENOMIC DNA]</scope>
    <source>
        <strain evidence="7 10">NCTC10692</strain>
        <strain evidence="8 9">NCTC10860</strain>
    </source>
</reference>
<dbReference type="InterPro" id="IPR028082">
    <property type="entry name" value="Peripla_BP_I"/>
</dbReference>
<reference evidence="6 11" key="2">
    <citation type="submission" date="2018-10" db="EMBL/GenBank/DDBJ databases">
        <title>Transmission dynamics of multidrug resistant bacteria on intensive care unit surfaces.</title>
        <authorList>
            <person name="D'Souza A.W."/>
            <person name="Potter R.F."/>
            <person name="Wallace M."/>
            <person name="Shupe A."/>
            <person name="Patel S."/>
            <person name="Sun S."/>
            <person name="Gul D."/>
            <person name="Kwon J.H."/>
            <person name="Andleeb S."/>
            <person name="Burnham C.-A.D."/>
            <person name="Dantas G."/>
        </authorList>
    </citation>
    <scope>NUCLEOTIDE SEQUENCE [LARGE SCALE GENOMIC DNA]</scope>
    <source>
        <strain evidence="6 11">PO_271</strain>
    </source>
</reference>
<evidence type="ECO:0000313" key="10">
    <source>
        <dbReference type="Proteomes" id="UP000255303"/>
    </source>
</evidence>
<proteinExistence type="inferred from homology"/>
<evidence type="ECO:0000313" key="8">
    <source>
        <dbReference type="EMBL" id="SUD58638.1"/>
    </source>
</evidence>
<feature type="domain" description="Periplasmic binding protein" evidence="4">
    <location>
        <begin position="30"/>
        <end position="277"/>
    </location>
</feature>
<evidence type="ECO:0000313" key="7">
    <source>
        <dbReference type="EMBL" id="SUD51916.1"/>
    </source>
</evidence>
<dbReference type="SUPFAM" id="SSF53822">
    <property type="entry name" value="Periplasmic binding protein-like I"/>
    <property type="match status" value="1"/>
</dbReference>
<accession>A0A061CN40</accession>
<accession>A0A379JU98</accession>
<reference evidence="5" key="3">
    <citation type="submission" date="2022-09" db="EMBL/GenBank/DDBJ databases">
        <title>Intensive care unit water sources are persistently colonized with multi-drug resistant bacteria and are the site of extensive horizontal gene transfer of antibiotic resistance genes.</title>
        <authorList>
            <person name="Diorio-Toth L."/>
        </authorList>
    </citation>
    <scope>NUCLEOTIDE SEQUENCE</scope>
    <source>
        <strain evidence="5">GD03704</strain>
    </source>
</reference>
<comment type="subcellular location">
    <subcellularLocation>
        <location evidence="1">Cell envelope</location>
    </subcellularLocation>
</comment>
<dbReference type="InterPro" id="IPR025997">
    <property type="entry name" value="SBP_2_dom"/>
</dbReference>
<dbReference type="GO" id="GO:0030246">
    <property type="term" value="F:carbohydrate binding"/>
    <property type="evidence" value="ECO:0007669"/>
    <property type="project" value="UniProtKB-ARBA"/>
</dbReference>
<name>A0A061CN40_ECTOL</name>
<dbReference type="EMBL" id="UGUW01000004">
    <property type="protein sequence ID" value="SUD58638.1"/>
    <property type="molecule type" value="Genomic_DNA"/>
</dbReference>
<evidence type="ECO:0000313" key="9">
    <source>
        <dbReference type="Proteomes" id="UP000254084"/>
    </source>
</evidence>
<dbReference type="RefSeq" id="WP_004425181.1">
    <property type="nucleotide sequence ID" value="NZ_CP104579.1"/>
</dbReference>
<dbReference type="GO" id="GO:0055085">
    <property type="term" value="P:transmembrane transport"/>
    <property type="evidence" value="ECO:0007669"/>
    <property type="project" value="UniProtKB-ARBA"/>
</dbReference>
<dbReference type="Pfam" id="PF13407">
    <property type="entry name" value="Peripla_BP_4"/>
    <property type="match status" value="1"/>
</dbReference>
<dbReference type="AlphaFoldDB" id="A0A061CN40"/>
<keyword evidence="3" id="KW-0732">Signal</keyword>
<protein>
    <submittedName>
        <fullName evidence="6">LacI family transcriptional regulator</fullName>
    </submittedName>
    <submittedName>
        <fullName evidence="7">Periplasmic binding protein/LacI transcriptional regulator</fullName>
    </submittedName>
    <submittedName>
        <fullName evidence="5">Substrate-binding domain-containing protein</fullName>
    </submittedName>
</protein>
<evidence type="ECO:0000313" key="6">
    <source>
        <dbReference type="EMBL" id="RRW34818.1"/>
    </source>
</evidence>
<gene>
    <name evidence="7" type="primary">rbsB_1</name>
    <name evidence="6" type="ORF">EGJ44_13300</name>
    <name evidence="5" type="ORF">N5J11_11475</name>
    <name evidence="7" type="ORF">NCTC10692_02381</name>
    <name evidence="8" type="ORF">NCTC10860_00888</name>
</gene>
<dbReference type="PANTHER" id="PTHR46847">
    <property type="entry name" value="D-ALLOSE-BINDING PERIPLASMIC PROTEIN-RELATED"/>
    <property type="match status" value="1"/>
</dbReference>
<dbReference type="Proteomes" id="UP000255303">
    <property type="component" value="Unassembled WGS sequence"/>
</dbReference>
<dbReference type="PANTHER" id="PTHR46847:SF1">
    <property type="entry name" value="D-ALLOSE-BINDING PERIPLASMIC PROTEIN-RELATED"/>
    <property type="match status" value="1"/>
</dbReference>
<evidence type="ECO:0000256" key="3">
    <source>
        <dbReference type="ARBA" id="ARBA00022729"/>
    </source>
</evidence>
<dbReference type="EMBL" id="RHRS01000031">
    <property type="protein sequence ID" value="RRW34818.1"/>
    <property type="molecule type" value="Genomic_DNA"/>
</dbReference>
<evidence type="ECO:0000256" key="2">
    <source>
        <dbReference type="ARBA" id="ARBA00007639"/>
    </source>
</evidence>
<comment type="similarity">
    <text evidence="2">Belongs to the bacterial solute-binding protein 2 family.</text>
</comment>
<organism evidence="7 10">
    <name type="scientific">Ectopseudomonas oleovorans</name>
    <name type="common">Pseudomonas oleovorans</name>
    <dbReference type="NCBI Taxonomy" id="301"/>
    <lineage>
        <taxon>Bacteria</taxon>
        <taxon>Pseudomonadati</taxon>
        <taxon>Pseudomonadota</taxon>
        <taxon>Gammaproteobacteria</taxon>
        <taxon>Pseudomonadales</taxon>
        <taxon>Pseudomonadaceae</taxon>
        <taxon>Ectopseudomonas</taxon>
    </lineage>
</organism>
<sequence length="307" mass="33258">MPRIIPFIYLLLAALFLTPVPAWARDCIGMVPAGTSAFWSELEAGARRAADDLQLELYTRGPTQEGRVEVQLQLIDRVLAQGCKALIIAPAGDAIDTRIVALRDEGIHTVYVDRGVAGDGAYALVATDNFLAGQLAGQQLAERLGQGGRVGLLRLRPGLQSTEERERGFLLAAQASGLQVVFDTYLGDDRQRIAEALSEQLPRIDGLFSPNGTNSRATLAALRQLGKAGTVDFVGFDGGELLFDAVRQGQIHALLLQQPQAMGDHAVRLVHRALSGERAIPRLQLLLEPRVMTARELADMTAPQQPW</sequence>
<dbReference type="GO" id="GO:0030313">
    <property type="term" value="C:cell envelope"/>
    <property type="evidence" value="ECO:0007669"/>
    <property type="project" value="UniProtKB-SubCell"/>
</dbReference>
<dbReference type="Proteomes" id="UP000254084">
    <property type="component" value="Unassembled WGS sequence"/>
</dbReference>
<evidence type="ECO:0000313" key="5">
    <source>
        <dbReference type="EMBL" id="MDH1339847.1"/>
    </source>
</evidence>
<dbReference type="Gene3D" id="3.40.50.2300">
    <property type="match status" value="2"/>
</dbReference>
<evidence type="ECO:0000259" key="4">
    <source>
        <dbReference type="Pfam" id="PF13407"/>
    </source>
</evidence>
<evidence type="ECO:0000256" key="1">
    <source>
        <dbReference type="ARBA" id="ARBA00004196"/>
    </source>
</evidence>
<dbReference type="EMBL" id="JAOCJE010000001">
    <property type="protein sequence ID" value="MDH1339847.1"/>
    <property type="molecule type" value="Genomic_DNA"/>
</dbReference>
<dbReference type="Proteomes" id="UP001161697">
    <property type="component" value="Unassembled WGS sequence"/>
</dbReference>
<dbReference type="Proteomes" id="UP000272833">
    <property type="component" value="Unassembled WGS sequence"/>
</dbReference>
<dbReference type="EMBL" id="UGUV01000002">
    <property type="protein sequence ID" value="SUD51916.1"/>
    <property type="molecule type" value="Genomic_DNA"/>
</dbReference>
<evidence type="ECO:0000313" key="11">
    <source>
        <dbReference type="Proteomes" id="UP000272833"/>
    </source>
</evidence>